<dbReference type="GO" id="GO:0003714">
    <property type="term" value="F:transcription corepressor activity"/>
    <property type="evidence" value="ECO:0007669"/>
    <property type="project" value="TreeGrafter"/>
</dbReference>
<dbReference type="Pfam" id="PF02996">
    <property type="entry name" value="Prefoldin"/>
    <property type="match status" value="1"/>
</dbReference>
<dbReference type="GO" id="GO:0019212">
    <property type="term" value="F:phosphatase inhibitor activity"/>
    <property type="evidence" value="ECO:0007669"/>
    <property type="project" value="TreeGrafter"/>
</dbReference>
<evidence type="ECO:0000256" key="1">
    <source>
        <dbReference type="ARBA" id="ARBA00004123"/>
    </source>
</evidence>
<dbReference type="Proteomes" id="UP000504634">
    <property type="component" value="Unplaced"/>
</dbReference>
<dbReference type="SUPFAM" id="SSF46579">
    <property type="entry name" value="Prefoldin"/>
    <property type="match status" value="1"/>
</dbReference>
<proteinExistence type="inferred from homology"/>
<feature type="region of interest" description="Disordered" evidence="4">
    <location>
        <begin position="581"/>
        <end position="647"/>
    </location>
</feature>
<dbReference type="GO" id="GO:0003682">
    <property type="term" value="F:chromatin binding"/>
    <property type="evidence" value="ECO:0007669"/>
    <property type="project" value="TreeGrafter"/>
</dbReference>
<evidence type="ECO:0000256" key="4">
    <source>
        <dbReference type="SAM" id="MobiDB-lite"/>
    </source>
</evidence>
<dbReference type="GO" id="GO:0000122">
    <property type="term" value="P:negative regulation of transcription by RNA polymerase II"/>
    <property type="evidence" value="ECO:0007669"/>
    <property type="project" value="TreeGrafter"/>
</dbReference>
<dbReference type="RefSeq" id="XP_030383161.1">
    <property type="nucleotide sequence ID" value="XM_030527301.1"/>
</dbReference>
<evidence type="ECO:0000313" key="5">
    <source>
        <dbReference type="Proteomes" id="UP000504634"/>
    </source>
</evidence>
<dbReference type="AlphaFoldDB" id="A0A6J2U3E6"/>
<dbReference type="CTD" id="37924"/>
<evidence type="ECO:0000313" key="6">
    <source>
        <dbReference type="RefSeq" id="XP_030383161.1"/>
    </source>
</evidence>
<protein>
    <submittedName>
        <fullName evidence="6">Unconventional prefoldin RPB5 interactor-like protein</fullName>
    </submittedName>
</protein>
<comment type="subcellular location">
    <subcellularLocation>
        <location evidence="1">Nucleus</location>
    </subcellularLocation>
</comment>
<dbReference type="InterPro" id="IPR052255">
    <property type="entry name" value="RNA_pol_II_subunit5-mediator"/>
</dbReference>
<feature type="region of interest" description="Disordered" evidence="4">
    <location>
        <begin position="145"/>
        <end position="165"/>
    </location>
</feature>
<dbReference type="Gene3D" id="1.10.287.370">
    <property type="match status" value="1"/>
</dbReference>
<evidence type="ECO:0000256" key="2">
    <source>
        <dbReference type="ARBA" id="ARBA00023242"/>
    </source>
</evidence>
<dbReference type="InterPro" id="IPR004127">
    <property type="entry name" value="Prefoldin_subunit_alpha"/>
</dbReference>
<keyword evidence="2" id="KW-0539">Nucleus</keyword>
<organism evidence="5 6">
    <name type="scientific">Drosophila lebanonensis</name>
    <name type="common">Fruit fly</name>
    <name type="synonym">Scaptodrosophila lebanonensis</name>
    <dbReference type="NCBI Taxonomy" id="7225"/>
    <lineage>
        <taxon>Eukaryota</taxon>
        <taxon>Metazoa</taxon>
        <taxon>Ecdysozoa</taxon>
        <taxon>Arthropoda</taxon>
        <taxon>Hexapoda</taxon>
        <taxon>Insecta</taxon>
        <taxon>Pterygota</taxon>
        <taxon>Neoptera</taxon>
        <taxon>Endopterygota</taxon>
        <taxon>Diptera</taxon>
        <taxon>Brachycera</taxon>
        <taxon>Muscomorpha</taxon>
        <taxon>Ephydroidea</taxon>
        <taxon>Drosophilidae</taxon>
        <taxon>Scaptodrosophila</taxon>
    </lineage>
</organism>
<gene>
    <name evidence="6" type="primary">LOC115630656</name>
</gene>
<dbReference type="GeneID" id="115630656"/>
<accession>A0A6J2U3E6</accession>
<feature type="compositionally biased region" description="Basic residues" evidence="4">
    <location>
        <begin position="683"/>
        <end position="692"/>
    </location>
</feature>
<feature type="compositionally biased region" description="Basic and acidic residues" evidence="4">
    <location>
        <begin position="616"/>
        <end position="629"/>
    </location>
</feature>
<dbReference type="OrthoDB" id="21413at2759"/>
<feature type="compositionally biased region" description="Polar residues" evidence="4">
    <location>
        <begin position="602"/>
        <end position="611"/>
    </location>
</feature>
<evidence type="ECO:0000256" key="3">
    <source>
        <dbReference type="ARBA" id="ARBA00038295"/>
    </source>
</evidence>
<dbReference type="InterPro" id="IPR009053">
    <property type="entry name" value="Prefoldin"/>
</dbReference>
<comment type="similarity">
    <text evidence="3">Belongs to the RNA polymerase II subunit 5-mediating protein family.</text>
</comment>
<feature type="region of interest" description="Disordered" evidence="4">
    <location>
        <begin position="665"/>
        <end position="699"/>
    </location>
</feature>
<dbReference type="GO" id="GO:0005634">
    <property type="term" value="C:nucleus"/>
    <property type="evidence" value="ECO:0007669"/>
    <property type="project" value="UniProtKB-SubCell"/>
</dbReference>
<reference evidence="6" key="1">
    <citation type="submission" date="2025-08" db="UniProtKB">
        <authorList>
            <consortium name="RefSeq"/>
        </authorList>
    </citation>
    <scope>IDENTIFICATION</scope>
    <source>
        <strain evidence="6">11010-0011.00</strain>
        <tissue evidence="6">Whole body</tissue>
    </source>
</reference>
<dbReference type="PANTHER" id="PTHR15111:SF0">
    <property type="entry name" value="UNCONVENTIONAL PREFOLDIN RPB5 INTERACTOR 1"/>
    <property type="match status" value="1"/>
</dbReference>
<keyword evidence="5" id="KW-1185">Reference proteome</keyword>
<dbReference type="PANTHER" id="PTHR15111">
    <property type="entry name" value="RNA POLYMERASE II SUBUNIT 5-MEDIATING PROTEIN NNX3"/>
    <property type="match status" value="1"/>
</dbReference>
<sequence length="699" mass="80017">MERREDVLKQAINANAIETERWLTFKAENEETIKNLNMFSERLTVDIMVPIGTKAFMPGHLIHTNELLVGHYQGYFSKCSAHKAKEICQHRLRLAEGHLKKLETEAELWQNKLETPYLKGALPSEGEIDIREEYNEEEHQRWLEKHKKSVKEEKHAHRSPQQIPPDEDLFKELENREMIEELGLDNLDEEALGKLLCKGVSVPLEVEQVNTIESNDCDKEAAKHMTDEQVFDILERLEAQERNDLADISAEAEESLKGTNDLVHNLMSNQVKVPGEKTRIGRVQNQTQGVEVSNRNDNDEEVYIETDGGEPEEVQLIRNQIELLPIEERVEFLTSQLSILRAKMRKIQRDNTISDELTHLMDVLVYLEDDLQGLIFEQENIGDEIEADGEPLTECESESVVENAPNNKKRRISFAMSEEKLEFRQNETVAEMLTNATTHSRDIIHLDTSLHHVQTFPHDAKLNGSPVAGSSDILKKVEENIEFVKENQSVKDFDLVNQILEQSTGRINTLHIDFHHSDAAPAVASVNDQDEDTPGTPADFYTIYRKCLEQDQHSFPIYVNSFEGEDQLKVPILNEAARSEAYGDPRTQFSNPQATHEKSHESVPTPQSKSILRNKAAVEREPRTKENVSKSKNGKKQKKKERTIDDDIGDLSAYYKVMHDLVEKEPTAPEPLPNGKFIDAHTPKKRISRFKQQRALNKT</sequence>
<name>A0A6J2U3E6_DROLE</name>
<dbReference type="CDD" id="cd23159">
    <property type="entry name" value="Prefoldin_URI1"/>
    <property type="match status" value="1"/>
</dbReference>
<feature type="compositionally biased region" description="Basic residues" evidence="4">
    <location>
        <begin position="632"/>
        <end position="641"/>
    </location>
</feature>